<feature type="domain" description="STML2-like C-terminal extension" evidence="2">
    <location>
        <begin position="87"/>
        <end position="148"/>
    </location>
</feature>
<evidence type="ECO:0000313" key="4">
    <source>
        <dbReference type="Proteomes" id="UP000033580"/>
    </source>
</evidence>
<dbReference type="PANTHER" id="PTHR43327">
    <property type="entry name" value="STOMATIN-LIKE PROTEIN 2, MITOCHONDRIAL"/>
    <property type="match status" value="1"/>
</dbReference>
<name>A0A0F3RMZ1_ORITS</name>
<dbReference type="InterPro" id="IPR050710">
    <property type="entry name" value="Band7/mec-2_domain"/>
</dbReference>
<evidence type="ECO:0000256" key="1">
    <source>
        <dbReference type="ARBA" id="ARBA00008164"/>
    </source>
</evidence>
<dbReference type="Pfam" id="PF16200">
    <property type="entry name" value="Band_7_C"/>
    <property type="match status" value="1"/>
</dbReference>
<sequence length="161" mass="17325">MRYEIKDIYPPQSVLRAMELQVAAERQKRAQILESEGKRQSQINIAEAGKAEVVLNSEAAKIDQVNRAVGEAEAILLVAKATAEGIEQLAQAINNTGGSDAVSLRIAEQYIDALSKIAKETNTVIIPSNINDSSSVVTQALSIFDAIKLSKSKKSTNSENA</sequence>
<dbReference type="EMBL" id="LAOR01000013">
    <property type="protein sequence ID" value="KJW07623.1"/>
    <property type="molecule type" value="Genomic_DNA"/>
</dbReference>
<gene>
    <name evidence="3" type="ORF">OTUT144_0338</name>
</gene>
<evidence type="ECO:0000313" key="3">
    <source>
        <dbReference type="EMBL" id="KJW07623.1"/>
    </source>
</evidence>
<dbReference type="InterPro" id="IPR032435">
    <property type="entry name" value="STML2-like_C"/>
</dbReference>
<dbReference type="PANTHER" id="PTHR43327:SF7">
    <property type="entry name" value="BAND 7 DOMAIN-CONTAINING PROTEIN"/>
    <property type="match status" value="1"/>
</dbReference>
<dbReference type="GO" id="GO:0007005">
    <property type="term" value="P:mitochondrion organization"/>
    <property type="evidence" value="ECO:0007669"/>
    <property type="project" value="TreeGrafter"/>
</dbReference>
<dbReference type="Proteomes" id="UP000033580">
    <property type="component" value="Unassembled WGS sequence"/>
</dbReference>
<dbReference type="PATRIC" id="fig|1441384.3.peg.396"/>
<proteinExistence type="inferred from homology"/>
<reference evidence="3 4" key="1">
    <citation type="submission" date="2015-01" db="EMBL/GenBank/DDBJ databases">
        <title>Genome Sequencing of Rickettsiales.</title>
        <authorList>
            <person name="Daugherty S.C."/>
            <person name="Su Q."/>
            <person name="Abolude K."/>
            <person name="Beier-Sexton M."/>
            <person name="Carlyon J.A."/>
            <person name="Carter R."/>
            <person name="Day N.P."/>
            <person name="Dumler S.J."/>
            <person name="Dyachenko V."/>
            <person name="Godinez A."/>
            <person name="Kurtti T.J."/>
            <person name="Lichay M."/>
            <person name="Mullins K.E."/>
            <person name="Ott S."/>
            <person name="Pappas-Brown V."/>
            <person name="Paris D.H."/>
            <person name="Patel P."/>
            <person name="Richards A.L."/>
            <person name="Sadzewicz L."/>
            <person name="Sears K."/>
            <person name="Seidman D."/>
            <person name="Sengamalay N."/>
            <person name="Stenos J."/>
            <person name="Tallon L.J."/>
            <person name="Vincent G."/>
            <person name="Fraser C.M."/>
            <person name="Munderloh U."/>
            <person name="Dunning-Hotopp J.C."/>
        </authorList>
    </citation>
    <scope>NUCLEOTIDE SEQUENCE [LARGE SCALE GENOMIC DNA]</scope>
    <source>
        <strain evidence="3 4">UT144</strain>
    </source>
</reference>
<accession>A0A0F3RMZ1</accession>
<organism evidence="3 4">
    <name type="scientific">Orientia tsutsugamushi str. UT144</name>
    <dbReference type="NCBI Taxonomy" id="1441384"/>
    <lineage>
        <taxon>Bacteria</taxon>
        <taxon>Pseudomonadati</taxon>
        <taxon>Pseudomonadota</taxon>
        <taxon>Alphaproteobacteria</taxon>
        <taxon>Rickettsiales</taxon>
        <taxon>Rickettsiaceae</taxon>
        <taxon>Rickettsieae</taxon>
        <taxon>Orientia</taxon>
    </lineage>
</organism>
<comment type="similarity">
    <text evidence="1">Belongs to the band 7/mec-2 family.</text>
</comment>
<dbReference type="AlphaFoldDB" id="A0A0F3RMZ1"/>
<comment type="caution">
    <text evidence="3">The sequence shown here is derived from an EMBL/GenBank/DDBJ whole genome shotgun (WGS) entry which is preliminary data.</text>
</comment>
<evidence type="ECO:0000259" key="2">
    <source>
        <dbReference type="Pfam" id="PF16200"/>
    </source>
</evidence>
<protein>
    <submittedName>
        <fullName evidence="3">Stomatin-like 2 domain protein</fullName>
    </submittedName>
</protein>